<dbReference type="GO" id="GO:0016020">
    <property type="term" value="C:membrane"/>
    <property type="evidence" value="ECO:0007669"/>
    <property type="project" value="UniProtKB-SubCell"/>
</dbReference>
<accession>A0ABD2PZ31</accession>
<dbReference type="InterPro" id="IPR002809">
    <property type="entry name" value="EMC3/TMCO1"/>
</dbReference>
<keyword evidence="6 8" id="KW-0472">Membrane</keyword>
<organism evidence="9 10">
    <name type="scientific">Cichlidogyrus casuarinus</name>
    <dbReference type="NCBI Taxonomy" id="1844966"/>
    <lineage>
        <taxon>Eukaryota</taxon>
        <taxon>Metazoa</taxon>
        <taxon>Spiralia</taxon>
        <taxon>Lophotrochozoa</taxon>
        <taxon>Platyhelminthes</taxon>
        <taxon>Monogenea</taxon>
        <taxon>Monopisthocotylea</taxon>
        <taxon>Dactylogyridea</taxon>
        <taxon>Ancyrocephalidae</taxon>
        <taxon>Cichlidogyrus</taxon>
    </lineage>
</organism>
<dbReference type="Pfam" id="PF01956">
    <property type="entry name" value="EMC3_TMCO1"/>
    <property type="match status" value="1"/>
</dbReference>
<name>A0ABD2PZ31_9PLAT</name>
<dbReference type="AlphaFoldDB" id="A0ABD2PZ31"/>
<reference evidence="9 10" key="1">
    <citation type="submission" date="2024-11" db="EMBL/GenBank/DDBJ databases">
        <title>Adaptive evolution of stress response genes in parasites aligns with host niche diversity.</title>
        <authorList>
            <person name="Hahn C."/>
            <person name="Resl P."/>
        </authorList>
    </citation>
    <scope>NUCLEOTIDE SEQUENCE [LARGE SCALE GENOMIC DNA]</scope>
    <source>
        <strain evidence="9">EGGRZ-B1_66</strain>
        <tissue evidence="9">Body</tissue>
    </source>
</reference>
<dbReference type="InterPro" id="IPR008568">
    <property type="entry name" value="EMC3"/>
</dbReference>
<comment type="caution">
    <text evidence="9">The sequence shown here is derived from an EMBL/GenBank/DDBJ whole genome shotgun (WGS) entry which is preliminary data.</text>
</comment>
<evidence type="ECO:0000256" key="1">
    <source>
        <dbReference type="ARBA" id="ARBA00004141"/>
    </source>
</evidence>
<evidence type="ECO:0000256" key="4">
    <source>
        <dbReference type="ARBA" id="ARBA00022692"/>
    </source>
</evidence>
<dbReference type="PANTHER" id="PTHR13116:SF5">
    <property type="entry name" value="ER MEMBRANE PROTEIN COMPLEX SUBUNIT 3"/>
    <property type="match status" value="1"/>
</dbReference>
<feature type="transmembrane region" description="Helical" evidence="8">
    <location>
        <begin position="44"/>
        <end position="66"/>
    </location>
</feature>
<dbReference type="PIRSF" id="PIRSF010045">
    <property type="entry name" value="DUF850_TM_euk"/>
    <property type="match status" value="1"/>
</dbReference>
<dbReference type="Proteomes" id="UP001626550">
    <property type="component" value="Unassembled WGS sequence"/>
</dbReference>
<evidence type="ECO:0000256" key="8">
    <source>
        <dbReference type="SAM" id="Phobius"/>
    </source>
</evidence>
<evidence type="ECO:0000313" key="9">
    <source>
        <dbReference type="EMBL" id="KAL3312683.1"/>
    </source>
</evidence>
<evidence type="ECO:0000256" key="6">
    <source>
        <dbReference type="ARBA" id="ARBA00023136"/>
    </source>
</evidence>
<gene>
    <name evidence="9" type="primary">EMC3</name>
    <name evidence="9" type="ORF">Ciccas_008721</name>
</gene>
<sequence>MLHSAETRVDRSCSGLTEPIECMSRVGHDRGNSKMAELLLDPNIRFWVFLPLVIITFLFSVIRHYLSILLESEKKPDFASTVDNQILMRSRLLRENGKYLTGHGFRMRKYYLNDAENGLLKTPKREANAKSPMADPSMMTDMLKGNMLNVIPMMVIGGWINWAFAGFLTTKIPFLLTYRFKSMLQRGCETLVSLDASWVSSASWYFLSIFGLRSLYSLVLGADNSADHSKFMRHEQMMSTQAAPDPQKAFKSEWEALELVPHSWALQNIEHKLFSKAPVRF</sequence>
<keyword evidence="10" id="KW-1185">Reference proteome</keyword>
<keyword evidence="5 8" id="KW-1133">Transmembrane helix</keyword>
<comment type="similarity">
    <text evidence="2 7">Belongs to the EMC3 family.</text>
</comment>
<protein>
    <recommendedName>
        <fullName evidence="3 7">ER membrane protein complex subunit 3</fullName>
    </recommendedName>
</protein>
<evidence type="ECO:0000256" key="5">
    <source>
        <dbReference type="ARBA" id="ARBA00022989"/>
    </source>
</evidence>
<evidence type="ECO:0000313" key="10">
    <source>
        <dbReference type="Proteomes" id="UP001626550"/>
    </source>
</evidence>
<evidence type="ECO:0000256" key="3">
    <source>
        <dbReference type="ARBA" id="ARBA00020822"/>
    </source>
</evidence>
<dbReference type="PANTHER" id="PTHR13116">
    <property type="entry name" value="ER MEMBRANE PROTEIN COMPLEX SUBUNIT 3"/>
    <property type="match status" value="1"/>
</dbReference>
<dbReference type="EMBL" id="JBJKFK010001597">
    <property type="protein sequence ID" value="KAL3312683.1"/>
    <property type="molecule type" value="Genomic_DNA"/>
</dbReference>
<proteinExistence type="inferred from homology"/>
<feature type="transmembrane region" description="Helical" evidence="8">
    <location>
        <begin position="147"/>
        <end position="168"/>
    </location>
</feature>
<evidence type="ECO:0000256" key="7">
    <source>
        <dbReference type="PIRNR" id="PIRNR010045"/>
    </source>
</evidence>
<keyword evidence="4 8" id="KW-0812">Transmembrane</keyword>
<dbReference type="SMART" id="SM01415">
    <property type="entry name" value="DUF106"/>
    <property type="match status" value="1"/>
</dbReference>
<evidence type="ECO:0000256" key="2">
    <source>
        <dbReference type="ARBA" id="ARBA00005376"/>
    </source>
</evidence>
<comment type="subcellular location">
    <subcellularLocation>
        <location evidence="1">Membrane</location>
        <topology evidence="1">Multi-pass membrane protein</topology>
    </subcellularLocation>
</comment>